<reference evidence="3 4" key="1">
    <citation type="submission" date="2015-12" db="EMBL/GenBank/DDBJ databases">
        <title>Serinicoccus chungangenesis strain CD08_5 genome sequencing and assembly.</title>
        <authorList>
            <person name="Chander A.M."/>
            <person name="Kaur G."/>
            <person name="Nair G.R."/>
            <person name="Dhawan D.K."/>
            <person name="Kochhar R.K."/>
            <person name="Mayilraj S."/>
            <person name="Bhadada S.K."/>
        </authorList>
    </citation>
    <scope>NUCLEOTIDE SEQUENCE [LARGE SCALE GENOMIC DNA]</scope>
    <source>
        <strain evidence="3 4">CD08_5</strain>
    </source>
</reference>
<dbReference type="Pfam" id="PF21922">
    <property type="entry name" value="PBP_dimer_2"/>
    <property type="match status" value="1"/>
</dbReference>
<dbReference type="EMBL" id="LQBL01000030">
    <property type="protein sequence ID" value="KUG52446.1"/>
    <property type="molecule type" value="Genomic_DNA"/>
</dbReference>
<dbReference type="InterPro" id="IPR050515">
    <property type="entry name" value="Beta-lactam/transpept"/>
</dbReference>
<organism evidence="3 4">
    <name type="scientific">Serinicoccus chungangensis</name>
    <dbReference type="NCBI Taxonomy" id="767452"/>
    <lineage>
        <taxon>Bacteria</taxon>
        <taxon>Bacillati</taxon>
        <taxon>Actinomycetota</taxon>
        <taxon>Actinomycetes</taxon>
        <taxon>Micrococcales</taxon>
        <taxon>Ornithinimicrobiaceae</taxon>
        <taxon>Serinicoccus</taxon>
    </lineage>
</organism>
<dbReference type="GO" id="GO:0005886">
    <property type="term" value="C:plasma membrane"/>
    <property type="evidence" value="ECO:0007669"/>
    <property type="project" value="TreeGrafter"/>
</dbReference>
<keyword evidence="3" id="KW-0131">Cell cycle</keyword>
<evidence type="ECO:0000313" key="3">
    <source>
        <dbReference type="EMBL" id="KUG52446.1"/>
    </source>
</evidence>
<feature type="domain" description="Penicillin-binding protein transpeptidase" evidence="1">
    <location>
        <begin position="156"/>
        <end position="479"/>
    </location>
</feature>
<dbReference type="Pfam" id="PF00905">
    <property type="entry name" value="Transpeptidase"/>
    <property type="match status" value="1"/>
</dbReference>
<dbReference type="InterPro" id="IPR054120">
    <property type="entry name" value="PBPA_dimer"/>
</dbReference>
<accession>A0A0W8I3H2</accession>
<dbReference type="InterPro" id="IPR012338">
    <property type="entry name" value="Beta-lactam/transpept-like"/>
</dbReference>
<dbReference type="GO" id="GO:0071972">
    <property type="term" value="F:peptidoglycan L,D-transpeptidase activity"/>
    <property type="evidence" value="ECO:0007669"/>
    <property type="project" value="TreeGrafter"/>
</dbReference>
<keyword evidence="3" id="KW-0132">Cell division</keyword>
<feature type="domain" description="Penicillin binding protein A dimerisation" evidence="2">
    <location>
        <begin position="52"/>
        <end position="134"/>
    </location>
</feature>
<dbReference type="Gene3D" id="3.90.1310.10">
    <property type="entry name" value="Penicillin-binding protein 2a (Domain 2)"/>
    <property type="match status" value="1"/>
</dbReference>
<dbReference type="STRING" id="767452.AVL62_14010"/>
<comment type="caution">
    <text evidence="3">The sequence shown here is derived from an EMBL/GenBank/DDBJ whole genome shotgun (WGS) entry which is preliminary data.</text>
</comment>
<dbReference type="GO" id="GO:0051301">
    <property type="term" value="P:cell division"/>
    <property type="evidence" value="ECO:0007669"/>
    <property type="project" value="UniProtKB-KW"/>
</dbReference>
<dbReference type="Proteomes" id="UP000054837">
    <property type="component" value="Unassembled WGS sequence"/>
</dbReference>
<dbReference type="RefSeq" id="WP_058891982.1">
    <property type="nucleotide sequence ID" value="NZ_LQBL01000030.1"/>
</dbReference>
<dbReference type="SUPFAM" id="SSF56519">
    <property type="entry name" value="Penicillin binding protein dimerisation domain"/>
    <property type="match status" value="1"/>
</dbReference>
<dbReference type="PANTHER" id="PTHR30627">
    <property type="entry name" value="PEPTIDOGLYCAN D,D-TRANSPEPTIDASE"/>
    <property type="match status" value="1"/>
</dbReference>
<dbReference type="SUPFAM" id="SSF56601">
    <property type="entry name" value="beta-lactamase/transpeptidase-like"/>
    <property type="match status" value="1"/>
</dbReference>
<evidence type="ECO:0000259" key="1">
    <source>
        <dbReference type="Pfam" id="PF00905"/>
    </source>
</evidence>
<name>A0A0W8I3H2_9MICO</name>
<dbReference type="Gene3D" id="3.40.710.10">
    <property type="entry name" value="DD-peptidase/beta-lactamase superfamily"/>
    <property type="match status" value="1"/>
</dbReference>
<keyword evidence="4" id="KW-1185">Reference proteome</keyword>
<dbReference type="InterPro" id="IPR036138">
    <property type="entry name" value="PBP_dimer_sf"/>
</dbReference>
<evidence type="ECO:0000259" key="2">
    <source>
        <dbReference type="Pfam" id="PF21922"/>
    </source>
</evidence>
<dbReference type="PANTHER" id="PTHR30627:SF24">
    <property type="entry name" value="PENICILLIN-BINDING PROTEIN 4B"/>
    <property type="match status" value="1"/>
</dbReference>
<gene>
    <name evidence="3" type="ORF">AVL62_14010</name>
</gene>
<dbReference type="GO" id="GO:0071555">
    <property type="term" value="P:cell wall organization"/>
    <property type="evidence" value="ECO:0007669"/>
    <property type="project" value="TreeGrafter"/>
</dbReference>
<dbReference type="InterPro" id="IPR001460">
    <property type="entry name" value="PCN-bd_Tpept"/>
</dbReference>
<proteinExistence type="predicted"/>
<sequence>MNTPVRRLALVVFAMFTALLLATTWIQFVQADDLRDRAGNRRTLIENYSRDRGAILVDGNPIASSEPTDDELEWLRRYQQPSRYAHVTGYYSFTYGAGLGLERAEDSLLAGTDDSLFYQRLSDVVTGRPASGASLELTIDPDVQAAAVEALGDRRGAAVALDPRTGEILAMVSRPSFDPNALSSHRLSAVDEAYTALIEDPAAPLTNRAIGGDLYPPGSTFKLVVAAAALESGEYEPDTELEGGLTYTLPGTETTLPNFGGAACDPEDRPTLAESVQVSCNTSFAWLAGELGADAIREQAEAFGFGEPLDVPMSVTPSIYPDTLDDAQLALTGIGQFEVRVTPLQVAMISAAIANDGVLMTPYLIEEVRNSDLEVIESAEPRTRSRAVSSQTAAELTDMMELVVEQGSGQSAALPGVQVAGKTGTAEYGDSGAAHAWFTGFAPADDPQIAVAVIVESATDNWTGETGGQVAAPVARAMLDAGVER</sequence>
<dbReference type="GO" id="GO:0008658">
    <property type="term" value="F:penicillin binding"/>
    <property type="evidence" value="ECO:0007669"/>
    <property type="project" value="InterPro"/>
</dbReference>
<dbReference type="AlphaFoldDB" id="A0A0W8I3H2"/>
<dbReference type="OrthoDB" id="9766847at2"/>
<protein>
    <submittedName>
        <fullName evidence="3">Cell division protein FtsI</fullName>
    </submittedName>
</protein>
<evidence type="ECO:0000313" key="4">
    <source>
        <dbReference type="Proteomes" id="UP000054837"/>
    </source>
</evidence>